<dbReference type="AlphaFoldDB" id="F0RLB9"/>
<organism evidence="4 5">
    <name type="scientific">Deinococcus proteolyticus (strain ATCC 35074 / DSM 20540 / JCM 6276 / NBRC 101906 / NCIMB 13154 / VKM Ac-1939 / CCM 2703 / MRP)</name>
    <dbReference type="NCBI Taxonomy" id="693977"/>
    <lineage>
        <taxon>Bacteria</taxon>
        <taxon>Thermotogati</taxon>
        <taxon>Deinococcota</taxon>
        <taxon>Deinococci</taxon>
        <taxon>Deinococcales</taxon>
        <taxon>Deinococcaceae</taxon>
        <taxon>Deinococcus</taxon>
    </lineage>
</organism>
<dbReference type="InterPro" id="IPR016181">
    <property type="entry name" value="Acyl_CoA_acyltransferase"/>
</dbReference>
<dbReference type="RefSeq" id="WP_013614432.1">
    <property type="nucleotide sequence ID" value="NC_015161.1"/>
</dbReference>
<evidence type="ECO:0000313" key="5">
    <source>
        <dbReference type="Proteomes" id="UP000007718"/>
    </source>
</evidence>
<protein>
    <submittedName>
        <fullName evidence="4">GCN5-related N-acetyltransferase</fullName>
    </submittedName>
</protein>
<dbReference type="eggNOG" id="COG0456">
    <property type="taxonomic scope" value="Bacteria"/>
</dbReference>
<evidence type="ECO:0000259" key="3">
    <source>
        <dbReference type="PROSITE" id="PS51186"/>
    </source>
</evidence>
<dbReference type="HOGENOM" id="CLU_013985_19_4_0"/>
<sequence>MTELRPLTPADAEAYRTARLQMLREAPAAFLTTAEEFAERPLHATAERLRPDPENVTFGAWEGGVLVGICTLVREQGPRSQHRADIFGMGVLNCAQGRGVGRALLGAAIAYARELPGVRSLHLDVMETQEPARRMYEALGFEVWGTEPNAMCLDGQLLRAHAMWLDLGKMPAQVKP</sequence>
<dbReference type="Proteomes" id="UP000007718">
    <property type="component" value="Chromosome"/>
</dbReference>
<dbReference type="Pfam" id="PF00583">
    <property type="entry name" value="Acetyltransf_1"/>
    <property type="match status" value="1"/>
</dbReference>
<proteinExistence type="predicted"/>
<reference evidence="5" key="1">
    <citation type="submission" date="2011-02" db="EMBL/GenBank/DDBJ databases">
        <title>The complete sequence of chromosome of Deinococcus proteolyticus DSM 20540.</title>
        <authorList>
            <consortium name="US DOE Joint Genome Institute (JGI-PGF)"/>
            <person name="Lucas S."/>
            <person name="Copeland A."/>
            <person name="Lapidus A."/>
            <person name="Bruce D."/>
            <person name="Goodwin L."/>
            <person name="Pitluck S."/>
            <person name="Kyrpides N."/>
            <person name="Mavromatis K."/>
            <person name="Pagani I."/>
            <person name="Ivanova N."/>
            <person name="Ovchinnikova G."/>
            <person name="Zeytun A."/>
            <person name="Detter J.C."/>
            <person name="Han C."/>
            <person name="Land M."/>
            <person name="Hauser L."/>
            <person name="Markowitz V."/>
            <person name="Cheng J.-F."/>
            <person name="Hugenholtz P."/>
            <person name="Woyke T."/>
            <person name="Wu D."/>
            <person name="Pukall R."/>
            <person name="Steenblock K."/>
            <person name="Brambilla E."/>
            <person name="Klenk H.-P."/>
            <person name="Eisen J.A."/>
        </authorList>
    </citation>
    <scope>NUCLEOTIDE SEQUENCE [LARGE SCALE GENOMIC DNA]</scope>
    <source>
        <strain evidence="5">ATCC 35074 / DSM 20540 / JCM 6276 / NBRC 101906 / NCIMB 13154 / VKM Ac-1939 / CCM 2703 / MRP</strain>
    </source>
</reference>
<evidence type="ECO:0000313" key="4">
    <source>
        <dbReference type="EMBL" id="ADY25823.1"/>
    </source>
</evidence>
<accession>F0RLB9</accession>
<evidence type="ECO:0000256" key="2">
    <source>
        <dbReference type="ARBA" id="ARBA00023315"/>
    </source>
</evidence>
<keyword evidence="2" id="KW-0012">Acyltransferase</keyword>
<evidence type="ECO:0000256" key="1">
    <source>
        <dbReference type="ARBA" id="ARBA00022679"/>
    </source>
</evidence>
<gene>
    <name evidence="4" type="ordered locus">Deipr_0663</name>
</gene>
<dbReference type="OrthoDB" id="9799092at2"/>
<dbReference type="GO" id="GO:0016747">
    <property type="term" value="F:acyltransferase activity, transferring groups other than amino-acyl groups"/>
    <property type="evidence" value="ECO:0007669"/>
    <property type="project" value="InterPro"/>
</dbReference>
<dbReference type="PROSITE" id="PS51186">
    <property type="entry name" value="GNAT"/>
    <property type="match status" value="1"/>
</dbReference>
<dbReference type="Gene3D" id="3.40.630.30">
    <property type="match status" value="1"/>
</dbReference>
<reference evidence="4 5" key="2">
    <citation type="journal article" date="2012" name="Stand. Genomic Sci.">
        <title>Complete genome sequence of the orange-red pigmented, radioresistant Deinococcus proteolyticus type strain (MRP(T)).</title>
        <authorList>
            <person name="Copeland A."/>
            <person name="Zeytun A."/>
            <person name="Yassawong M."/>
            <person name="Nolan M."/>
            <person name="Lucas S."/>
            <person name="Hammon N."/>
            <person name="Deshpande S."/>
            <person name="Cheng J.F."/>
            <person name="Han C."/>
            <person name="Tapia R."/>
            <person name="Goodwin L.A."/>
            <person name="Pitluck S."/>
            <person name="Mavromatis K."/>
            <person name="Liolios K."/>
            <person name="Pagani I."/>
            <person name="Ivanova N."/>
            <person name="Mikhailova N."/>
            <person name="Pati A."/>
            <person name="Chen A."/>
            <person name="Palaniappan K."/>
            <person name="Land M."/>
            <person name="Hauser L."/>
            <person name="Jeffries C.D."/>
            <person name="Brambilla E.M."/>
            <person name="Rohde M."/>
            <person name="Sikorski J."/>
            <person name="Pukall R."/>
            <person name="Goker M."/>
            <person name="Detter J.C."/>
            <person name="Woyke T."/>
            <person name="Bristow J."/>
            <person name="Eisen J.A."/>
            <person name="Markowitz V."/>
            <person name="Hugenholtz P."/>
            <person name="Kyrpides N.C."/>
            <person name="Klenk H.P."/>
            <person name="Lapidus A."/>
        </authorList>
    </citation>
    <scope>NUCLEOTIDE SEQUENCE [LARGE SCALE GENOMIC DNA]</scope>
    <source>
        <strain evidence="5">ATCC 35074 / DSM 20540 / JCM 6276 / NBRC 101906 / NCIMB 13154 / VKM Ac-1939 / CCM 2703 / MRP</strain>
    </source>
</reference>
<dbReference type="SUPFAM" id="SSF55729">
    <property type="entry name" value="Acyl-CoA N-acyltransferases (Nat)"/>
    <property type="match status" value="1"/>
</dbReference>
<dbReference type="KEGG" id="dpt:Deipr_0663"/>
<dbReference type="CDD" id="cd04301">
    <property type="entry name" value="NAT_SF"/>
    <property type="match status" value="1"/>
</dbReference>
<keyword evidence="1 4" id="KW-0808">Transferase</keyword>
<feature type="domain" description="N-acetyltransferase" evidence="3">
    <location>
        <begin position="2"/>
        <end position="159"/>
    </location>
</feature>
<dbReference type="InterPro" id="IPR050832">
    <property type="entry name" value="Bact_Acetyltransf"/>
</dbReference>
<dbReference type="InterPro" id="IPR000182">
    <property type="entry name" value="GNAT_dom"/>
</dbReference>
<name>F0RLB9_DEIPM</name>
<dbReference type="PANTHER" id="PTHR43877">
    <property type="entry name" value="AMINOALKYLPHOSPHONATE N-ACETYLTRANSFERASE-RELATED-RELATED"/>
    <property type="match status" value="1"/>
</dbReference>
<keyword evidence="5" id="KW-1185">Reference proteome</keyword>
<dbReference type="EMBL" id="CP002536">
    <property type="protein sequence ID" value="ADY25823.1"/>
    <property type="molecule type" value="Genomic_DNA"/>
</dbReference>
<dbReference type="PANTHER" id="PTHR43877:SF8">
    <property type="entry name" value="N-ACETYLGLUTAMATE SYNTHASE-RELATED"/>
    <property type="match status" value="1"/>
</dbReference>
<dbReference type="STRING" id="693977.Deipr_0663"/>